<reference evidence="2" key="1">
    <citation type="journal article" date="2012" name="Science">
        <title>Fermentation, hydrogen, and sulfur metabolism in multiple uncultivated bacterial phyla.</title>
        <authorList>
            <person name="Wrighton K.C."/>
            <person name="Thomas B.C."/>
            <person name="Sharon I."/>
            <person name="Miller C.S."/>
            <person name="Castelle C.J."/>
            <person name="VerBerkmoes N.C."/>
            <person name="Wilkins M.J."/>
            <person name="Hettich R.L."/>
            <person name="Lipton M.S."/>
            <person name="Williams K.H."/>
            <person name="Long P.E."/>
            <person name="Banfield J.F."/>
        </authorList>
    </citation>
    <scope>NUCLEOTIDE SEQUENCE [LARGE SCALE GENOMIC DNA]</scope>
</reference>
<dbReference type="Pfam" id="PF00395">
    <property type="entry name" value="SLH"/>
    <property type="match status" value="3"/>
</dbReference>
<evidence type="ECO:0000259" key="1">
    <source>
        <dbReference type="PROSITE" id="PS51272"/>
    </source>
</evidence>
<dbReference type="AlphaFoldDB" id="K2H1I4"/>
<evidence type="ECO:0000313" key="2">
    <source>
        <dbReference type="EMBL" id="EKE29680.1"/>
    </source>
</evidence>
<proteinExistence type="predicted"/>
<protein>
    <submittedName>
        <fullName evidence="2">Ig-like, group 2</fullName>
    </submittedName>
</protein>
<feature type="domain" description="SLH" evidence="1">
    <location>
        <begin position="558"/>
        <end position="621"/>
    </location>
</feature>
<dbReference type="EMBL" id="AMFJ01000122">
    <property type="protein sequence ID" value="EKE29680.1"/>
    <property type="molecule type" value="Genomic_DNA"/>
</dbReference>
<dbReference type="InterPro" id="IPR001119">
    <property type="entry name" value="SLH_dom"/>
</dbReference>
<accession>K2H1I4</accession>
<gene>
    <name evidence="2" type="ORF">ACD_2C00122G0007</name>
</gene>
<dbReference type="PROSITE" id="PS51272">
    <property type="entry name" value="SLH"/>
    <property type="match status" value="2"/>
</dbReference>
<organism evidence="2">
    <name type="scientific">uncultured bacterium</name>
    <name type="common">gcode 4</name>
    <dbReference type="NCBI Taxonomy" id="1234023"/>
    <lineage>
        <taxon>Bacteria</taxon>
        <taxon>environmental samples</taxon>
    </lineage>
</organism>
<feature type="domain" description="SLH" evidence="1">
    <location>
        <begin position="685"/>
        <end position="751"/>
    </location>
</feature>
<name>K2H1I4_9BACT</name>
<comment type="caution">
    <text evidence="2">The sequence shown here is derived from an EMBL/GenBank/DDBJ whole genome shotgun (WGS) entry which is preliminary data.</text>
</comment>
<sequence length="753" mass="81185">MENMTRRFQGTVLSLVAIIFSSLFIFLGNTIFADVSAKTINWTISLPWGQVADSGGITVGVSAHIPEASNTVSQNFIIPEWSNSVSYSVAVPANGADSGYEVSYSLENKKDPIRYSNAWYYSSEGTVGGSKLATLVDVSANDATGINLSLLAGNIISGEISLPGADVAQSGGLNIRIEIDSINKWYMGSTYLLVAGWAHSGSYSIMVPANSSGSGYEVSYHLEGAVGNNKYLRSAYYNIAGSMPSWDSASFVDISSNSASGIDMAILTGNVISGTVSLPMGMTAPAWGIEVDIRTLTSNWKSTLAKAYLIIPAGSNSGSYSMVAPLSTGSGYVIAYSLKAFNAWFVDNAYYSSTGCTPYITSSTLVNISTGDASWINMTLLTGNTISGTVSLTGGLIAPAGGVEGTVYIVLPNGEDGTWTDFNIPKGKSSVNYSLTVPTNVSGSGYKLYFWFYANSIYSIAWYYSTLGTTLDPNLASIVDVSSGNATWISLGLIDSISPVVILISSWGGGRGDRWAMDNCIDWDKSGNIHDGKCAWTGTLLVSAASSTWAVQTATWTSNEITFPDINDSFAKKDIIYLAKNKIISWFPDWTFRPDSWATRAEFLAMAIRSLWIATSDTASVKFTDIPASWTWMISYLAKAKELGIANGQTIDWELKFRPNDLITRGEAMSILLNAAKIKTTVTVAAAFTDIPADWTWMIRYLAKAKELGIANGQTIGWELKFRPNEPITRAETTRIITKTLVYLKKQQAINNR</sequence>